<evidence type="ECO:0000313" key="2">
    <source>
        <dbReference type="Proteomes" id="UP000031408"/>
    </source>
</evidence>
<dbReference type="AlphaFoldDB" id="A0A0C1KY68"/>
<organism evidence="1 2">
    <name type="scientific">Flavihumibacter solisilvae</name>
    <dbReference type="NCBI Taxonomy" id="1349421"/>
    <lineage>
        <taxon>Bacteria</taxon>
        <taxon>Pseudomonadati</taxon>
        <taxon>Bacteroidota</taxon>
        <taxon>Chitinophagia</taxon>
        <taxon>Chitinophagales</taxon>
        <taxon>Chitinophagaceae</taxon>
        <taxon>Flavihumibacter</taxon>
    </lineage>
</organism>
<feature type="non-terminal residue" evidence="1">
    <location>
        <position position="868"/>
    </location>
</feature>
<reference evidence="1 2" key="1">
    <citation type="submission" date="2014-11" db="EMBL/GenBank/DDBJ databases">
        <title>Genome sequence of Flavihumibacter solisilvae 3-3.</title>
        <authorList>
            <person name="Zhou G."/>
            <person name="Li M."/>
            <person name="Wang G."/>
        </authorList>
    </citation>
    <scope>NUCLEOTIDE SEQUENCE [LARGE SCALE GENOMIC DNA]</scope>
    <source>
        <strain evidence="1 2">3-3</strain>
    </source>
</reference>
<dbReference type="STRING" id="1349421.OI18_21940"/>
<name>A0A0C1KY68_9BACT</name>
<gene>
    <name evidence="1" type="ORF">OI18_21940</name>
</gene>
<accession>A0A0C1KY68</accession>
<sequence>MQLLKHLVVNMSKTFVPMRLLLTCFSLFLAIGLSAQLTKVDNLNSQEFSRIIPASPTASALGRYGDWPVSYATGTPSISIPIYDIKVGKLSLPVNLSYHASGIKVEDIPSWTGAGWSLNAGGAISRTVFGSMDENTLWYPNLKGANMPASFDVVNNQSHYDYFTKVVGELGIGQYDAEPDIYFFNFAGQSGKAYMDENGSFHFIPRKNLKINVHAITTQPRSQQYWEVVDESGVTYILGQNETLETAITTIYPPPLYAPTPYHAGPVTAWYLNKMISADKADTIHFEYVNKFEFYVKKAEQSYRVPLSQYSPGSLTEAGFGYNSNVVSGIKMGDYNMSYTGKAQISRIYWRNGEVKFIPGANRTDISGVVLDRIEIYNAAAQKIKSFQLSYINDPKRLFLDKVTETGKDGSVLPPHQFSYTPGLPDRYSDSQDYWGYFNNASNTHMLPYESELDKFYLRSALGALPNANRAPVEDYMKAGSLEKITYPTGGYTLFDFEANKYYKTGYAQYLMSLNEPGTLTYPTVTLEALDQTQFPSPYNPRVKEVYLFNPEVMSFSIDFRNYRKGAWERDSWLPKFKIQRVLNDGSVQDIIVKDAFNNWDEAAKDFSQASSLGVVHLHIDIYNQLLEPGLYRFVTDLTCGKPGGDCGQAIPASSAKAVFNCQYYTPPSSTVENSRLCGGLRIKKISSFSSNGAMANEKSFEYTDVTSGEQPVIISTGKLLSKPKFASVSYQPYSNGTSNGCTECLHVMSLSITTHDLSINGLSQGPHIGYSKVRELFSGKENGYKEYEFTAFDDEFNDPSFDFSLFGNFGRPLFLPSTSNEFKRGLLLKETTYKKSGPTQFLPVSQIINEYNYGDSLNDNSFHLMKV</sequence>
<comment type="caution">
    <text evidence="1">The sequence shown here is derived from an EMBL/GenBank/DDBJ whole genome shotgun (WGS) entry which is preliminary data.</text>
</comment>
<evidence type="ECO:0000313" key="1">
    <source>
        <dbReference type="EMBL" id="KIC92642.1"/>
    </source>
</evidence>
<proteinExistence type="predicted"/>
<keyword evidence="2" id="KW-1185">Reference proteome</keyword>
<dbReference type="Proteomes" id="UP000031408">
    <property type="component" value="Unassembled WGS sequence"/>
</dbReference>
<dbReference type="EMBL" id="JSVC01000034">
    <property type="protein sequence ID" value="KIC92642.1"/>
    <property type="molecule type" value="Genomic_DNA"/>
</dbReference>
<dbReference type="RefSeq" id="WP_039144052.1">
    <property type="nucleotide sequence ID" value="NZ_JSVC01000034.1"/>
</dbReference>
<protein>
    <submittedName>
        <fullName evidence="1">Uncharacterized protein</fullName>
    </submittedName>
</protein>